<evidence type="ECO:0000313" key="2">
    <source>
        <dbReference type="EMBL" id="MBJ3784009.1"/>
    </source>
</evidence>
<feature type="coiled-coil region" evidence="1">
    <location>
        <begin position="23"/>
        <end position="57"/>
    </location>
</feature>
<evidence type="ECO:0000256" key="1">
    <source>
        <dbReference type="SAM" id="Coils"/>
    </source>
</evidence>
<accession>A0A934MQ50</accession>
<organism evidence="2 3">
    <name type="scientific">Devosia sediminis</name>
    <dbReference type="NCBI Taxonomy" id="2798801"/>
    <lineage>
        <taxon>Bacteria</taxon>
        <taxon>Pseudomonadati</taxon>
        <taxon>Pseudomonadota</taxon>
        <taxon>Alphaproteobacteria</taxon>
        <taxon>Hyphomicrobiales</taxon>
        <taxon>Devosiaceae</taxon>
        <taxon>Devosia</taxon>
    </lineage>
</organism>
<dbReference type="Proteomes" id="UP000602124">
    <property type="component" value="Unassembled WGS sequence"/>
</dbReference>
<dbReference type="EMBL" id="JAEKMH010000001">
    <property type="protein sequence ID" value="MBJ3784009.1"/>
    <property type="molecule type" value="Genomic_DNA"/>
</dbReference>
<evidence type="ECO:0000313" key="3">
    <source>
        <dbReference type="Proteomes" id="UP000602124"/>
    </source>
</evidence>
<protein>
    <submittedName>
        <fullName evidence="2">Uncharacterized protein</fullName>
    </submittedName>
</protein>
<keyword evidence="3" id="KW-1185">Reference proteome</keyword>
<dbReference type="AlphaFoldDB" id="A0A934MQ50"/>
<comment type="caution">
    <text evidence="2">The sequence shown here is derived from an EMBL/GenBank/DDBJ whole genome shotgun (WGS) entry which is preliminary data.</text>
</comment>
<gene>
    <name evidence="2" type="ORF">JEQ47_04670</name>
</gene>
<sequence>MGVVVVAMVIGGAFGAKRIVEVLELNSMRLEALEERLSNAEARILGAEASLVAIEARPCTSWPFFVQMKMANGLSKTMSTTVPLA</sequence>
<proteinExistence type="predicted"/>
<reference evidence="2" key="1">
    <citation type="submission" date="2020-12" db="EMBL/GenBank/DDBJ databases">
        <title>Devosia sp. MSA67 isolated from Mo River.</title>
        <authorList>
            <person name="Ma F."/>
            <person name="Zi Z."/>
        </authorList>
    </citation>
    <scope>NUCLEOTIDE SEQUENCE</scope>
    <source>
        <strain evidence="2">MSA67</strain>
    </source>
</reference>
<name>A0A934MQ50_9HYPH</name>
<keyword evidence="1" id="KW-0175">Coiled coil</keyword>